<accession>J9UH84</accession>
<dbReference type="AlphaFoldDB" id="J9UH84"/>
<protein>
    <submittedName>
        <fullName evidence="1">Uncharacterized protein</fullName>
    </submittedName>
</protein>
<dbReference type="RefSeq" id="WP_014936173.1">
    <property type="nucleotide sequence ID" value="NC_018607.1"/>
</dbReference>
<evidence type="ECO:0000313" key="2">
    <source>
        <dbReference type="Proteomes" id="UP000007346"/>
    </source>
</evidence>
<dbReference type="Proteomes" id="UP000007346">
    <property type="component" value="Chromosome"/>
</dbReference>
<sequence>MEKLYYEFDEKELENTLEKLYSFFKKHDEDFEKTSIFLADEYINGNIKLEIYLQSINVFMRAFSYDPNSMGTYEKLLPGVLKIEDHMIKNNIIDENIYEMLIYIYNTNYNFEEIIKISEELLQINNKNKMAILHLVNLGKEIDYASKLVQNEFKIIDSIPILIGIYNYYTTKIEPYIFYIRIKKDSEEAAKLLLEEYKKDGIKIDEHLLDENNIIKKCNEKIYMYKKLIEELKLYNGLYLSYFMKKYNKTHEEFKLLYNKTYKWHYELACIEHCKIALLQSNLGCDYLSIYEINNDIEYRNNAKKLFEESIKNYLKEGINIFIKDPVKGLVDIYNAEKEYKKAYDLILDIIRHNMILKYDCDLLLLEGEMYYKKDKSEKSAKKAIEDFRQAIERLKYIDTASFKPAMERILHNTIPLIYEMEQSRFIHENNAKNLLQNLYFYHTNKPEFYTSAYITAYNIKAYDLCRNIILSLPEECSYKNVTEYYIKATHYSNIDNTKELLDMFNNSEELLIFKNTIIYLINKCAKSEVLKKDTDIKNKNVLIDIYEIISNTRKELVVMRLFDYVRNADAYANKTFDEDTKEEITNKVAKWKGENISIKYNNKEYVLCYHFHSSNEIEKDVNGNIIKDNRGKPLRRLPNKNWIAINQIRDSLAHRVNEKTSDVNEEIINAKKSREFINANFKYIIQCLFSVIIKNNLLTDEQFRSDEF</sequence>
<dbReference type="HOGENOM" id="CLU_422539_0_0_12"/>
<dbReference type="PATRIC" id="fig|1133568.3.peg.1601"/>
<name>J9UH84_BRAPL</name>
<evidence type="ECO:0000313" key="1">
    <source>
        <dbReference type="EMBL" id="AFR70936.1"/>
    </source>
</evidence>
<organism evidence="1 2">
    <name type="scientific">Brachyspira pilosicoli B2904</name>
    <dbReference type="NCBI Taxonomy" id="1133568"/>
    <lineage>
        <taxon>Bacteria</taxon>
        <taxon>Pseudomonadati</taxon>
        <taxon>Spirochaetota</taxon>
        <taxon>Spirochaetia</taxon>
        <taxon>Brachyspirales</taxon>
        <taxon>Brachyspiraceae</taxon>
        <taxon>Brachyspira</taxon>
    </lineage>
</organism>
<dbReference type="KEGG" id="bpj:B2904_orf1601"/>
<dbReference type="EMBL" id="CP003490">
    <property type="protein sequence ID" value="AFR70936.1"/>
    <property type="molecule type" value="Genomic_DNA"/>
</dbReference>
<proteinExistence type="predicted"/>
<gene>
    <name evidence="1" type="ORF">B2904_orf1601</name>
</gene>
<reference evidence="1 2" key="1">
    <citation type="journal article" date="2012" name="BMC Genomics">
        <title>Comparative genomics of Brachyspira pilosicoli strains: genome rearrangements, reductions and correlation of genetic compliment with phenotypic diversity.</title>
        <authorList>
            <person name="Mappley L.J."/>
            <person name="Black M.L."/>
            <person name="Abuoun M."/>
            <person name="Darby A.C."/>
            <person name="Woodward M.J."/>
            <person name="Parkhill J."/>
            <person name="Turner A.K."/>
            <person name="Bellgard M.I."/>
            <person name="La T."/>
            <person name="Phillips N.D."/>
            <person name="La Ragione R.M."/>
            <person name="Hampson D.J."/>
        </authorList>
    </citation>
    <scope>NUCLEOTIDE SEQUENCE [LARGE SCALE GENOMIC DNA]</scope>
    <source>
        <strain evidence="1">B2904</strain>
    </source>
</reference>